<protein>
    <submittedName>
        <fullName evidence="1">Uncharacterized protein</fullName>
    </submittedName>
</protein>
<dbReference type="EMBL" id="BGZK01002031">
    <property type="protein sequence ID" value="GBP89806.1"/>
    <property type="molecule type" value="Genomic_DNA"/>
</dbReference>
<sequence>MSQPRTSQRQEKSAYAASKLTLAPSAPIGGRTQLLPHIPTEVISGTARECAYSRKDPKIVTTDYERECERTATGAPYRYYSVLIVGVYEYLHICIYHPQYANQMESEIEC</sequence>
<evidence type="ECO:0000313" key="2">
    <source>
        <dbReference type="Proteomes" id="UP000299102"/>
    </source>
</evidence>
<reference evidence="1 2" key="1">
    <citation type="journal article" date="2019" name="Commun. Biol.">
        <title>The bagworm genome reveals a unique fibroin gene that provides high tensile strength.</title>
        <authorList>
            <person name="Kono N."/>
            <person name="Nakamura H."/>
            <person name="Ohtoshi R."/>
            <person name="Tomita M."/>
            <person name="Numata K."/>
            <person name="Arakawa K."/>
        </authorList>
    </citation>
    <scope>NUCLEOTIDE SEQUENCE [LARGE SCALE GENOMIC DNA]</scope>
</reference>
<dbReference type="Proteomes" id="UP000299102">
    <property type="component" value="Unassembled WGS sequence"/>
</dbReference>
<dbReference type="AlphaFoldDB" id="A0A4C1ZMU9"/>
<gene>
    <name evidence="1" type="ORF">EVAR_64784_1</name>
</gene>
<evidence type="ECO:0000313" key="1">
    <source>
        <dbReference type="EMBL" id="GBP89806.1"/>
    </source>
</evidence>
<comment type="caution">
    <text evidence="1">The sequence shown here is derived from an EMBL/GenBank/DDBJ whole genome shotgun (WGS) entry which is preliminary data.</text>
</comment>
<accession>A0A4C1ZMU9</accession>
<proteinExistence type="predicted"/>
<keyword evidence="2" id="KW-1185">Reference proteome</keyword>
<name>A0A4C1ZMU9_EUMVA</name>
<organism evidence="1 2">
    <name type="scientific">Eumeta variegata</name>
    <name type="common">Bagworm moth</name>
    <name type="synonym">Eumeta japonica</name>
    <dbReference type="NCBI Taxonomy" id="151549"/>
    <lineage>
        <taxon>Eukaryota</taxon>
        <taxon>Metazoa</taxon>
        <taxon>Ecdysozoa</taxon>
        <taxon>Arthropoda</taxon>
        <taxon>Hexapoda</taxon>
        <taxon>Insecta</taxon>
        <taxon>Pterygota</taxon>
        <taxon>Neoptera</taxon>
        <taxon>Endopterygota</taxon>
        <taxon>Lepidoptera</taxon>
        <taxon>Glossata</taxon>
        <taxon>Ditrysia</taxon>
        <taxon>Tineoidea</taxon>
        <taxon>Psychidae</taxon>
        <taxon>Oiketicinae</taxon>
        <taxon>Eumeta</taxon>
    </lineage>
</organism>